<dbReference type="AlphaFoldDB" id="A0A182WN50"/>
<sequence>MKSLTIFGILIAILALGVEFGQLNPVPHFGFGVGVIGPYGGYGGFSRYGFGGVGYGYGGYGYGGYGRGYGYYPRRRRFFPAPPAVLIG</sequence>
<name>A0A182WN50_9DIPT</name>
<dbReference type="Proteomes" id="UP000075920">
    <property type="component" value="Unassembled WGS sequence"/>
</dbReference>
<reference evidence="2" key="2">
    <citation type="submission" date="2020-05" db="UniProtKB">
        <authorList>
            <consortium name="EnsemblMetazoa"/>
        </authorList>
    </citation>
    <scope>IDENTIFICATION</scope>
    <source>
        <strain evidence="2">MINIMUS1</strain>
    </source>
</reference>
<keyword evidence="3" id="KW-1185">Reference proteome</keyword>
<reference evidence="3" key="1">
    <citation type="submission" date="2013-03" db="EMBL/GenBank/DDBJ databases">
        <title>The Genome Sequence of Anopheles minimus MINIMUS1.</title>
        <authorList>
            <consortium name="The Broad Institute Genomics Platform"/>
            <person name="Neafsey D.E."/>
            <person name="Walton C."/>
            <person name="Walker B."/>
            <person name="Young S.K."/>
            <person name="Zeng Q."/>
            <person name="Gargeya S."/>
            <person name="Fitzgerald M."/>
            <person name="Haas B."/>
            <person name="Abouelleil A."/>
            <person name="Allen A.W."/>
            <person name="Alvarado L."/>
            <person name="Arachchi H.M."/>
            <person name="Berlin A.M."/>
            <person name="Chapman S.B."/>
            <person name="Gainer-Dewar J."/>
            <person name="Goldberg J."/>
            <person name="Griggs A."/>
            <person name="Gujja S."/>
            <person name="Hansen M."/>
            <person name="Howarth C."/>
            <person name="Imamovic A."/>
            <person name="Ireland A."/>
            <person name="Larimer J."/>
            <person name="McCowan C."/>
            <person name="Murphy C."/>
            <person name="Pearson M."/>
            <person name="Poon T.W."/>
            <person name="Priest M."/>
            <person name="Roberts A."/>
            <person name="Saif S."/>
            <person name="Shea T."/>
            <person name="Sisk P."/>
            <person name="Sykes S."/>
            <person name="Wortman J."/>
            <person name="Nusbaum C."/>
            <person name="Birren B."/>
        </authorList>
    </citation>
    <scope>NUCLEOTIDE SEQUENCE [LARGE SCALE GENOMIC DNA]</scope>
    <source>
        <strain evidence="3">MINIMUS1</strain>
    </source>
</reference>
<evidence type="ECO:0000313" key="2">
    <source>
        <dbReference type="EnsemblMetazoa" id="AMIN014150-PA"/>
    </source>
</evidence>
<feature type="chain" id="PRO_5008141637" evidence="1">
    <location>
        <begin position="21"/>
        <end position="88"/>
    </location>
</feature>
<evidence type="ECO:0000256" key="1">
    <source>
        <dbReference type="SAM" id="SignalP"/>
    </source>
</evidence>
<organism evidence="2 3">
    <name type="scientific">Anopheles minimus</name>
    <dbReference type="NCBI Taxonomy" id="112268"/>
    <lineage>
        <taxon>Eukaryota</taxon>
        <taxon>Metazoa</taxon>
        <taxon>Ecdysozoa</taxon>
        <taxon>Arthropoda</taxon>
        <taxon>Hexapoda</taxon>
        <taxon>Insecta</taxon>
        <taxon>Pterygota</taxon>
        <taxon>Neoptera</taxon>
        <taxon>Endopterygota</taxon>
        <taxon>Diptera</taxon>
        <taxon>Nematocera</taxon>
        <taxon>Culicoidea</taxon>
        <taxon>Culicidae</taxon>
        <taxon>Anophelinae</taxon>
        <taxon>Anopheles</taxon>
    </lineage>
</organism>
<evidence type="ECO:0000313" key="3">
    <source>
        <dbReference type="Proteomes" id="UP000075920"/>
    </source>
</evidence>
<protein>
    <submittedName>
        <fullName evidence="2">Uncharacterized protein</fullName>
    </submittedName>
</protein>
<feature type="signal peptide" evidence="1">
    <location>
        <begin position="1"/>
        <end position="20"/>
    </location>
</feature>
<accession>A0A182WN50</accession>
<dbReference type="EnsemblMetazoa" id="AMIN014150-RA">
    <property type="protein sequence ID" value="AMIN014150-PA"/>
    <property type="gene ID" value="AMIN014150"/>
</dbReference>
<dbReference type="VEuPathDB" id="VectorBase:AMIN014150"/>
<keyword evidence="1" id="KW-0732">Signal</keyword>
<proteinExistence type="predicted"/>